<comment type="cofactor">
    <cofactor evidence="8">
        <name>Mg(2+)</name>
        <dbReference type="ChEBI" id="CHEBI:18420"/>
    </cofactor>
    <cofactor evidence="8">
        <name>Mn(2+)</name>
        <dbReference type="ChEBI" id="CHEBI:29035"/>
    </cofactor>
</comment>
<dbReference type="PANTHER" id="PTHR32057">
    <property type="entry name" value="PROTEIN ADENYLYLTRANSFERASE SELO, MITOCHONDRIAL"/>
    <property type="match status" value="1"/>
</dbReference>
<protein>
    <recommendedName>
        <fullName evidence="8">Protein nucleotidyltransferase YdiU</fullName>
        <ecNumber evidence="8">2.7.7.-</ecNumber>
    </recommendedName>
    <alternativeName>
        <fullName evidence="8">Protein adenylyltransferase YdiU</fullName>
        <ecNumber evidence="8">2.7.7.108</ecNumber>
    </alternativeName>
    <alternativeName>
        <fullName evidence="8">Protein uridylyltransferase YdiU</fullName>
        <ecNumber evidence="8">2.7.7.-</ecNumber>
    </alternativeName>
</protein>
<feature type="binding site" evidence="8">
    <location>
        <position position="102"/>
    </location>
    <ligand>
        <name>ATP</name>
        <dbReference type="ChEBI" id="CHEBI:30616"/>
    </ligand>
</feature>
<evidence type="ECO:0000256" key="1">
    <source>
        <dbReference type="ARBA" id="ARBA00009747"/>
    </source>
</evidence>
<evidence type="ECO:0000256" key="3">
    <source>
        <dbReference type="ARBA" id="ARBA00022695"/>
    </source>
</evidence>
<feature type="binding site" evidence="8">
    <location>
        <position position="279"/>
    </location>
    <ligand>
        <name>ATP</name>
        <dbReference type="ChEBI" id="CHEBI:30616"/>
    </ligand>
</feature>
<feature type="binding site" evidence="8">
    <location>
        <position position="100"/>
    </location>
    <ligand>
        <name>ATP</name>
        <dbReference type="ChEBI" id="CHEBI:30616"/>
    </ligand>
</feature>
<dbReference type="NCBIfam" id="NF000658">
    <property type="entry name" value="PRK00029.1"/>
    <property type="match status" value="1"/>
</dbReference>
<feature type="binding site" evidence="8">
    <location>
        <position position="279"/>
    </location>
    <ligand>
        <name>Mg(2+)</name>
        <dbReference type="ChEBI" id="CHEBI:18420"/>
    </ligand>
</feature>
<comment type="similarity">
    <text evidence="1 8">Belongs to the SELO family.</text>
</comment>
<reference evidence="9 10" key="1">
    <citation type="submission" date="2015-05" db="EMBL/GenBank/DDBJ databases">
        <title>Genome sequencing and analysis of members of genus Stenotrophomonas.</title>
        <authorList>
            <person name="Patil P.P."/>
            <person name="Midha S."/>
            <person name="Patil P.B."/>
        </authorList>
    </citation>
    <scope>NUCLEOTIDE SEQUENCE [LARGE SCALE GENOMIC DNA]</scope>
    <source>
        <strain evidence="9 10">DSM 24757</strain>
    </source>
</reference>
<dbReference type="Pfam" id="PF02696">
    <property type="entry name" value="SelO"/>
    <property type="match status" value="1"/>
</dbReference>
<comment type="function">
    <text evidence="8">Nucleotidyltransferase involved in the post-translational modification of proteins. It can catalyze the addition of adenosine monophosphate (AMP) or uridine monophosphate (UMP) to a protein, resulting in modifications known as AMPylation and UMPylation.</text>
</comment>
<evidence type="ECO:0000256" key="8">
    <source>
        <dbReference type="HAMAP-Rule" id="MF_00692"/>
    </source>
</evidence>
<feature type="binding site" evidence="8">
    <location>
        <position position="200"/>
    </location>
    <ligand>
        <name>ATP</name>
        <dbReference type="ChEBI" id="CHEBI:30616"/>
    </ligand>
</feature>
<feature type="binding site" evidence="8">
    <location>
        <position position="193"/>
    </location>
    <ligand>
        <name>ATP</name>
        <dbReference type="ChEBI" id="CHEBI:30616"/>
    </ligand>
</feature>
<dbReference type="AlphaFoldDB" id="A0A0R0DKK5"/>
<proteinExistence type="inferred from homology"/>
<feature type="binding site" evidence="8">
    <location>
        <position position="103"/>
    </location>
    <ligand>
        <name>ATP</name>
        <dbReference type="ChEBI" id="CHEBI:30616"/>
    </ligand>
</feature>
<dbReference type="Proteomes" id="UP000050956">
    <property type="component" value="Unassembled WGS sequence"/>
</dbReference>
<dbReference type="EC" id="2.7.7.108" evidence="8"/>
<evidence type="ECO:0000313" key="10">
    <source>
        <dbReference type="Proteomes" id="UP000050956"/>
    </source>
</evidence>
<comment type="catalytic activity">
    <reaction evidence="8">
        <text>L-seryl-[protein] + UTP = O-(5'-uridylyl)-L-seryl-[protein] + diphosphate</text>
        <dbReference type="Rhea" id="RHEA:64604"/>
        <dbReference type="Rhea" id="RHEA-COMP:9863"/>
        <dbReference type="Rhea" id="RHEA-COMP:16635"/>
        <dbReference type="ChEBI" id="CHEBI:29999"/>
        <dbReference type="ChEBI" id="CHEBI:33019"/>
        <dbReference type="ChEBI" id="CHEBI:46398"/>
        <dbReference type="ChEBI" id="CHEBI:156051"/>
    </reaction>
</comment>
<dbReference type="EMBL" id="LDJM01000012">
    <property type="protein sequence ID" value="KRG78120.1"/>
    <property type="molecule type" value="Genomic_DNA"/>
</dbReference>
<evidence type="ECO:0000256" key="5">
    <source>
        <dbReference type="ARBA" id="ARBA00022741"/>
    </source>
</evidence>
<dbReference type="EC" id="2.7.7.-" evidence="8"/>
<feature type="binding site" evidence="8">
    <location>
        <position position="136"/>
    </location>
    <ligand>
        <name>ATP</name>
        <dbReference type="ChEBI" id="CHEBI:30616"/>
    </ligand>
</feature>
<evidence type="ECO:0000256" key="7">
    <source>
        <dbReference type="ARBA" id="ARBA00022842"/>
    </source>
</evidence>
<comment type="catalytic activity">
    <reaction evidence="8">
        <text>L-histidyl-[protein] + UTP = N(tele)-(5'-uridylyl)-L-histidyl-[protein] + diphosphate</text>
        <dbReference type="Rhea" id="RHEA:83891"/>
        <dbReference type="Rhea" id="RHEA-COMP:9745"/>
        <dbReference type="Rhea" id="RHEA-COMP:20239"/>
        <dbReference type="ChEBI" id="CHEBI:29979"/>
        <dbReference type="ChEBI" id="CHEBI:33019"/>
        <dbReference type="ChEBI" id="CHEBI:46398"/>
        <dbReference type="ChEBI" id="CHEBI:233474"/>
    </reaction>
</comment>
<dbReference type="HAMAP" id="MF_00692">
    <property type="entry name" value="SelO"/>
    <property type="match status" value="1"/>
</dbReference>
<evidence type="ECO:0000256" key="6">
    <source>
        <dbReference type="ARBA" id="ARBA00022840"/>
    </source>
</evidence>
<dbReference type="GO" id="GO:0005524">
    <property type="term" value="F:ATP binding"/>
    <property type="evidence" value="ECO:0007669"/>
    <property type="project" value="UniProtKB-UniRule"/>
</dbReference>
<comment type="catalytic activity">
    <reaction evidence="8">
        <text>L-seryl-[protein] + ATP = 3-O-(5'-adenylyl)-L-seryl-[protein] + diphosphate</text>
        <dbReference type="Rhea" id="RHEA:58120"/>
        <dbReference type="Rhea" id="RHEA-COMP:9863"/>
        <dbReference type="Rhea" id="RHEA-COMP:15073"/>
        <dbReference type="ChEBI" id="CHEBI:29999"/>
        <dbReference type="ChEBI" id="CHEBI:30616"/>
        <dbReference type="ChEBI" id="CHEBI:33019"/>
        <dbReference type="ChEBI" id="CHEBI:142516"/>
        <dbReference type="EC" id="2.7.7.108"/>
    </reaction>
</comment>
<sequence length="519" mass="55288">MQWQQQGRFIDQVNGQQDRLPGVRQVHGAAWAAVWPTPVPSARLLAFDPAVAARLGLEPALLREPGFVQVMGGSALYEGMTPWAANYGGHQFGHWAGQLGDGRALSLGELADAQGQGWEIQLKGAGATPFSRAGDGRAVLRSSLREYLCSLAMAGLGVPTTDALCLLGTGAPVVRDVLYDGHPRPEPGAIVCRVARSFLRFGSLQLPASRGDRALLQSLLDFCIARHYPHLAGNAEPAAALLAEVAVASAELVAHWQRVGFVHGVLNTDNMHLAGLTIDYGPFGWMESFDPLYTPNTSDAGSRYCYAAQPAMVRWNLAALAQALSLLCTDGQALADGLQAYDRHLASCRLRDAGAKLGLPPDAAALQLQRRWEVLMAQAELDMSMAYRALARVRGDNALASTPSLLLASATAAPAALADSQQALSAWLADYRDAIAAQAMEPAQRAAGMNAVNPWLLPRNWLLHRAAQAAGRGDLGPLQRLQQALQQPYQEDPALADLVAICPPGLRQQPGCSLLSCSS</sequence>
<evidence type="ECO:0000256" key="4">
    <source>
        <dbReference type="ARBA" id="ARBA00022723"/>
    </source>
</evidence>
<comment type="caution">
    <text evidence="9">The sequence shown here is derived from an EMBL/GenBank/DDBJ whole genome shotgun (WGS) entry which is preliminary data.</text>
</comment>
<evidence type="ECO:0000256" key="2">
    <source>
        <dbReference type="ARBA" id="ARBA00022679"/>
    </source>
</evidence>
<dbReference type="GO" id="GO:0000287">
    <property type="term" value="F:magnesium ion binding"/>
    <property type="evidence" value="ECO:0007669"/>
    <property type="project" value="UniProtKB-UniRule"/>
</dbReference>
<comment type="catalytic activity">
    <reaction evidence="8">
        <text>L-threonyl-[protein] + ATP = 3-O-(5'-adenylyl)-L-threonyl-[protein] + diphosphate</text>
        <dbReference type="Rhea" id="RHEA:54292"/>
        <dbReference type="Rhea" id="RHEA-COMP:11060"/>
        <dbReference type="Rhea" id="RHEA-COMP:13847"/>
        <dbReference type="ChEBI" id="CHEBI:30013"/>
        <dbReference type="ChEBI" id="CHEBI:30616"/>
        <dbReference type="ChEBI" id="CHEBI:33019"/>
        <dbReference type="ChEBI" id="CHEBI:138113"/>
        <dbReference type="EC" id="2.7.7.108"/>
    </reaction>
</comment>
<keyword evidence="2 8" id="KW-0808">Transferase</keyword>
<keyword evidence="3 8" id="KW-0548">Nucleotidyltransferase</keyword>
<feature type="binding site" evidence="8">
    <location>
        <position position="270"/>
    </location>
    <ligand>
        <name>Mg(2+)</name>
        <dbReference type="ChEBI" id="CHEBI:18420"/>
    </ligand>
</feature>
<gene>
    <name evidence="8" type="primary">ydiU</name>
    <name evidence="8" type="synonym">selO</name>
    <name evidence="9" type="ORF">ABB30_05210</name>
</gene>
<accession>A0A0R0DKK5</accession>
<keyword evidence="4 8" id="KW-0479">Metal-binding</keyword>
<comment type="catalytic activity">
    <reaction evidence="8">
        <text>L-tyrosyl-[protein] + ATP = O-(5'-adenylyl)-L-tyrosyl-[protein] + diphosphate</text>
        <dbReference type="Rhea" id="RHEA:54288"/>
        <dbReference type="Rhea" id="RHEA-COMP:10136"/>
        <dbReference type="Rhea" id="RHEA-COMP:13846"/>
        <dbReference type="ChEBI" id="CHEBI:30616"/>
        <dbReference type="ChEBI" id="CHEBI:33019"/>
        <dbReference type="ChEBI" id="CHEBI:46858"/>
        <dbReference type="ChEBI" id="CHEBI:83624"/>
        <dbReference type="EC" id="2.7.7.108"/>
    </reaction>
</comment>
<evidence type="ECO:0000313" key="9">
    <source>
        <dbReference type="EMBL" id="KRG78120.1"/>
    </source>
</evidence>
<feature type="binding site" evidence="8">
    <location>
        <position position="123"/>
    </location>
    <ligand>
        <name>ATP</name>
        <dbReference type="ChEBI" id="CHEBI:30616"/>
    </ligand>
</feature>
<organism evidence="9 10">
    <name type="scientific">Stenotrophomonas ginsengisoli</name>
    <dbReference type="NCBI Taxonomy" id="336566"/>
    <lineage>
        <taxon>Bacteria</taxon>
        <taxon>Pseudomonadati</taxon>
        <taxon>Pseudomonadota</taxon>
        <taxon>Gammaproteobacteria</taxon>
        <taxon>Lysobacterales</taxon>
        <taxon>Lysobacteraceae</taxon>
        <taxon>Stenotrophomonas</taxon>
    </lineage>
</organism>
<dbReference type="RefSeq" id="WP_057637251.1">
    <property type="nucleotide sequence ID" value="NZ_LDJM01000012.1"/>
</dbReference>
<keyword evidence="5 8" id="KW-0547">Nucleotide-binding</keyword>
<dbReference type="GO" id="GO:0070733">
    <property type="term" value="F:AMPylase activity"/>
    <property type="evidence" value="ECO:0007669"/>
    <property type="project" value="UniProtKB-EC"/>
</dbReference>
<keyword evidence="8" id="KW-0464">Manganese</keyword>
<dbReference type="PANTHER" id="PTHR32057:SF14">
    <property type="entry name" value="PROTEIN ADENYLYLTRANSFERASE SELO, MITOCHONDRIAL"/>
    <property type="match status" value="1"/>
</dbReference>
<keyword evidence="6 8" id="KW-0067">ATP-binding</keyword>
<dbReference type="PATRIC" id="fig|336566.3.peg.381"/>
<dbReference type="GO" id="GO:0030145">
    <property type="term" value="F:manganese ion binding"/>
    <property type="evidence" value="ECO:0007669"/>
    <property type="project" value="UniProtKB-UniRule"/>
</dbReference>
<name>A0A0R0DKK5_9GAMM</name>
<dbReference type="OrthoDB" id="9776281at2"/>
<comment type="catalytic activity">
    <reaction evidence="8">
        <text>L-tyrosyl-[protein] + UTP = O-(5'-uridylyl)-L-tyrosyl-[protein] + diphosphate</text>
        <dbReference type="Rhea" id="RHEA:83887"/>
        <dbReference type="Rhea" id="RHEA-COMP:10136"/>
        <dbReference type="Rhea" id="RHEA-COMP:20238"/>
        <dbReference type="ChEBI" id="CHEBI:33019"/>
        <dbReference type="ChEBI" id="CHEBI:46398"/>
        <dbReference type="ChEBI" id="CHEBI:46858"/>
        <dbReference type="ChEBI" id="CHEBI:90602"/>
    </reaction>
</comment>
<keyword evidence="10" id="KW-1185">Reference proteome</keyword>
<dbReference type="STRING" id="336566.ABB30_05210"/>
<feature type="active site" description="Proton acceptor" evidence="8">
    <location>
        <position position="269"/>
    </location>
</feature>
<feature type="binding site" evidence="8">
    <location>
        <position position="135"/>
    </location>
    <ligand>
        <name>ATP</name>
        <dbReference type="ChEBI" id="CHEBI:30616"/>
    </ligand>
</feature>
<dbReference type="InterPro" id="IPR003846">
    <property type="entry name" value="SelO"/>
</dbReference>
<keyword evidence="7 8" id="KW-0460">Magnesium</keyword>